<accession>A0A8D8BLN7</accession>
<proteinExistence type="predicted"/>
<sequence>MVCVRTVHQCEDFWLECFALNQPHDYERRCAHLLGGESSLHHLRFARLDEPRQAHQVGHASDDPRETAQLAKDRETFDRNSHGQHHSSSHFRQLVVRNLDFVRSRGYGCAWSALPPLLGLDQLLRCDSPRNQVGRVFVRSNVMPVEVLRQFLDFAYPIRHERLQQLREFLEPSQDDLRVAPEVHRFELEFRGAQELHDHSSEQQCRQQFSSGGRDGLLLGLPFLGQDSRLAADQSHLGLLVREEALHVDARTVRQIRCIRVPVQFKLERAFPGDPSRQSHFSQRGQLDAEAPPLLADVGWDQVIPLDVQLANFSQDQLRVSNDWPEESQGVEDLGQLTQKLPPSHFFQVVDVGN</sequence>
<name>A0A8D8BLN7_CULPI</name>
<dbReference type="EMBL" id="HBUE01082165">
    <property type="protein sequence ID" value="CAG6478074.1"/>
    <property type="molecule type" value="Transcribed_RNA"/>
</dbReference>
<evidence type="ECO:0000313" key="1">
    <source>
        <dbReference type="EMBL" id="CAG6478074.1"/>
    </source>
</evidence>
<reference evidence="1" key="1">
    <citation type="submission" date="2021-05" db="EMBL/GenBank/DDBJ databases">
        <authorList>
            <person name="Alioto T."/>
            <person name="Alioto T."/>
            <person name="Gomez Garrido J."/>
        </authorList>
    </citation>
    <scope>NUCLEOTIDE SEQUENCE</scope>
</reference>
<protein>
    <submittedName>
        <fullName evidence="1">(northern house mosquito) hypothetical protein</fullName>
    </submittedName>
</protein>
<organism evidence="1">
    <name type="scientific">Culex pipiens</name>
    <name type="common">House mosquito</name>
    <dbReference type="NCBI Taxonomy" id="7175"/>
    <lineage>
        <taxon>Eukaryota</taxon>
        <taxon>Metazoa</taxon>
        <taxon>Ecdysozoa</taxon>
        <taxon>Arthropoda</taxon>
        <taxon>Hexapoda</taxon>
        <taxon>Insecta</taxon>
        <taxon>Pterygota</taxon>
        <taxon>Neoptera</taxon>
        <taxon>Endopterygota</taxon>
        <taxon>Diptera</taxon>
        <taxon>Nematocera</taxon>
        <taxon>Culicoidea</taxon>
        <taxon>Culicidae</taxon>
        <taxon>Culicinae</taxon>
        <taxon>Culicini</taxon>
        <taxon>Culex</taxon>
        <taxon>Culex</taxon>
    </lineage>
</organism>
<dbReference type="AlphaFoldDB" id="A0A8D8BLN7"/>